<dbReference type="SUPFAM" id="SSF53850">
    <property type="entry name" value="Periplasmic binding protein-like II"/>
    <property type="match status" value="1"/>
</dbReference>
<gene>
    <name evidence="2" type="primary">hbpA_1</name>
    <name evidence="2" type="ORF">NCTC5908_01670</name>
</gene>
<dbReference type="Pfam" id="PF00496">
    <property type="entry name" value="SBP_bac_5"/>
    <property type="match status" value="1"/>
</dbReference>
<dbReference type="InterPro" id="IPR039424">
    <property type="entry name" value="SBP_5"/>
</dbReference>
<protein>
    <submittedName>
        <fullName evidence="2">Hemin-binding lipoprotein</fullName>
    </submittedName>
</protein>
<accession>A0A336NAA5</accession>
<dbReference type="GO" id="GO:1904680">
    <property type="term" value="F:peptide transmembrane transporter activity"/>
    <property type="evidence" value="ECO:0007669"/>
    <property type="project" value="TreeGrafter"/>
</dbReference>
<name>A0A336NAA5_AGGAP</name>
<feature type="domain" description="Solute-binding protein family 5" evidence="1">
    <location>
        <begin position="97"/>
        <end position="270"/>
    </location>
</feature>
<keyword evidence="2" id="KW-0449">Lipoprotein</keyword>
<dbReference type="AlphaFoldDB" id="A0A336NAA5"/>
<dbReference type="PANTHER" id="PTHR30290:SF28">
    <property type="entry name" value="ABC TRANSPORTER PERIPLASMIC-BINDING PROTEIN SAPA-RELATED"/>
    <property type="match status" value="1"/>
</dbReference>
<dbReference type="PROSITE" id="PS01040">
    <property type="entry name" value="SBP_BACTERIAL_5"/>
    <property type="match status" value="1"/>
</dbReference>
<dbReference type="InterPro" id="IPR000914">
    <property type="entry name" value="SBP_5_dom"/>
</dbReference>
<evidence type="ECO:0000259" key="1">
    <source>
        <dbReference type="Pfam" id="PF00496"/>
    </source>
</evidence>
<proteinExistence type="predicted"/>
<evidence type="ECO:0000313" key="2">
    <source>
        <dbReference type="EMBL" id="SSZ29862.1"/>
    </source>
</evidence>
<evidence type="ECO:0000313" key="3">
    <source>
        <dbReference type="Proteomes" id="UP000253728"/>
    </source>
</evidence>
<dbReference type="PANTHER" id="PTHR30290">
    <property type="entry name" value="PERIPLASMIC BINDING COMPONENT OF ABC TRANSPORTER"/>
    <property type="match status" value="1"/>
</dbReference>
<dbReference type="Proteomes" id="UP000253728">
    <property type="component" value="Unassembled WGS sequence"/>
</dbReference>
<dbReference type="Gene3D" id="3.90.76.10">
    <property type="entry name" value="Dipeptide-binding Protein, Domain 1"/>
    <property type="match status" value="1"/>
</dbReference>
<dbReference type="InterPro" id="IPR023765">
    <property type="entry name" value="SBP_5_CS"/>
</dbReference>
<sequence length="296" mass="33690">MEYILQFGIIILSIHQSIVMLNKKIFASFFLLAVAVNQAIAAPRVPEELTDNGLIYCTNATGFSFNPQTADAGTSMNVVTEQIYNKLFDISNTSAIPTPVLAQSYSVSPDGTVITIHLRKGIKFHRTDWFKPTRDFNADDVVFSLNRVLGYETYLPTLEQSSVDYKNPQYRIFHEQAKKVRFPYFESIKLNQKIESVKALNSHTVQITLFKPDASILSHLASQYAIIFSQEYAVQLNADDNLVQLDILPVGTGPYKVKNYFRNQYVRLEKTRIIGKKTRKLKILLLIYPQIVPGVW</sequence>
<organism evidence="2 3">
    <name type="scientific">Aggregatibacter aphrophilus</name>
    <name type="common">Haemophilus aphrophilus</name>
    <dbReference type="NCBI Taxonomy" id="732"/>
    <lineage>
        <taxon>Bacteria</taxon>
        <taxon>Pseudomonadati</taxon>
        <taxon>Pseudomonadota</taxon>
        <taxon>Gammaproteobacteria</taxon>
        <taxon>Pasteurellales</taxon>
        <taxon>Pasteurellaceae</taxon>
        <taxon>Aggregatibacter</taxon>
    </lineage>
</organism>
<dbReference type="Gene3D" id="3.40.190.10">
    <property type="entry name" value="Periplasmic binding protein-like II"/>
    <property type="match status" value="1"/>
</dbReference>
<reference evidence="2 3" key="1">
    <citation type="submission" date="2018-06" db="EMBL/GenBank/DDBJ databases">
        <authorList>
            <consortium name="Pathogen Informatics"/>
            <person name="Doyle S."/>
        </authorList>
    </citation>
    <scope>NUCLEOTIDE SEQUENCE [LARGE SCALE GENOMIC DNA]</scope>
    <source>
        <strain evidence="2 3">NCTC5908</strain>
    </source>
</reference>
<dbReference type="STRING" id="732.ADJ80_07260"/>
<dbReference type="GO" id="GO:0015833">
    <property type="term" value="P:peptide transport"/>
    <property type="evidence" value="ECO:0007669"/>
    <property type="project" value="TreeGrafter"/>
</dbReference>
<dbReference type="EMBL" id="UFSP01000002">
    <property type="protein sequence ID" value="SSZ29862.1"/>
    <property type="molecule type" value="Genomic_DNA"/>
</dbReference>